<dbReference type="InterPro" id="IPR013761">
    <property type="entry name" value="SAM/pointed_sf"/>
</dbReference>
<evidence type="ECO:0000256" key="2">
    <source>
        <dbReference type="ARBA" id="ARBA00022443"/>
    </source>
</evidence>
<organism evidence="9 10">
    <name type="scientific">Branchiostoma lanceolatum</name>
    <name type="common">Common lancelet</name>
    <name type="synonym">Amphioxus lanceolatum</name>
    <dbReference type="NCBI Taxonomy" id="7740"/>
    <lineage>
        <taxon>Eukaryota</taxon>
        <taxon>Metazoa</taxon>
        <taxon>Chordata</taxon>
        <taxon>Cephalochordata</taxon>
        <taxon>Leptocardii</taxon>
        <taxon>Amphioxiformes</taxon>
        <taxon>Branchiostomatidae</taxon>
        <taxon>Branchiostoma</taxon>
    </lineage>
</organism>
<gene>
    <name evidence="9" type="primary">TNK2</name>
    <name evidence="9" type="ORF">BLAG_LOCUS3990</name>
</gene>
<accession>A0A8J9YMR9</accession>
<keyword evidence="6" id="KW-0067">ATP-binding</keyword>
<evidence type="ECO:0000256" key="3">
    <source>
        <dbReference type="ARBA" id="ARBA00022679"/>
    </source>
</evidence>
<keyword evidence="10" id="KW-1185">Reference proteome</keyword>
<keyword evidence="3" id="KW-0808">Transferase</keyword>
<reference evidence="9" key="1">
    <citation type="submission" date="2022-01" db="EMBL/GenBank/DDBJ databases">
        <authorList>
            <person name="Braso-Vives M."/>
        </authorList>
    </citation>
    <scope>NUCLEOTIDE SEQUENCE</scope>
</reference>
<keyword evidence="4" id="KW-0547">Nucleotide-binding</keyword>
<evidence type="ECO:0000313" key="9">
    <source>
        <dbReference type="EMBL" id="CAH1239809.1"/>
    </source>
</evidence>
<dbReference type="GO" id="GO:0005524">
    <property type="term" value="F:ATP binding"/>
    <property type="evidence" value="ECO:0007669"/>
    <property type="project" value="UniProtKB-KW"/>
</dbReference>
<dbReference type="GO" id="GO:0004715">
    <property type="term" value="F:non-membrane spanning protein tyrosine kinase activity"/>
    <property type="evidence" value="ECO:0007669"/>
    <property type="project" value="UniProtKB-EC"/>
</dbReference>
<evidence type="ECO:0000256" key="7">
    <source>
        <dbReference type="ARBA" id="ARBA00023137"/>
    </source>
</evidence>
<dbReference type="InterPro" id="IPR055175">
    <property type="entry name" value="ACK/TNK-like_SAM"/>
</dbReference>
<evidence type="ECO:0000256" key="1">
    <source>
        <dbReference type="ARBA" id="ARBA00011903"/>
    </source>
</evidence>
<dbReference type="Proteomes" id="UP000838412">
    <property type="component" value="Chromosome 11"/>
</dbReference>
<feature type="domain" description="ACK/TNK-like SAM" evidence="8">
    <location>
        <begin position="64"/>
        <end position="119"/>
    </location>
</feature>
<name>A0A8J9YMR9_BRALA</name>
<proteinExistence type="predicted"/>
<dbReference type="InterPro" id="IPR049587">
    <property type="entry name" value="TNK-like_SAM"/>
</dbReference>
<keyword evidence="2" id="KW-0728">SH3 domain</keyword>
<keyword evidence="7" id="KW-0829">Tyrosine-protein kinase</keyword>
<dbReference type="Pfam" id="PF22931">
    <property type="entry name" value="SAM_TNK"/>
    <property type="match status" value="1"/>
</dbReference>
<evidence type="ECO:0000256" key="5">
    <source>
        <dbReference type="ARBA" id="ARBA00022777"/>
    </source>
</evidence>
<dbReference type="Gene3D" id="1.10.150.50">
    <property type="entry name" value="Transcription Factor, Ets-1"/>
    <property type="match status" value="1"/>
</dbReference>
<evidence type="ECO:0000256" key="6">
    <source>
        <dbReference type="ARBA" id="ARBA00022840"/>
    </source>
</evidence>
<dbReference type="AlphaFoldDB" id="A0A8J9YMR9"/>
<sequence length="151" mass="17216">MFPHASRRGHRSCQRSGPPVVTVYSIRKREHLCFGFGRFVPEFPRLVAQPPTAAMSSDENPDWLGELLAEIQLEQFLQKIRDELHVTRLSHFDYVKGEDLEKIGMGKPGQRRLMEAIKRKKAAQRKSWLGKVRKTDSVFIVWLGGVGSSGE</sequence>
<dbReference type="EC" id="2.7.10.2" evidence="1"/>
<evidence type="ECO:0000256" key="4">
    <source>
        <dbReference type="ARBA" id="ARBA00022741"/>
    </source>
</evidence>
<keyword evidence="5" id="KW-0418">Kinase</keyword>
<evidence type="ECO:0000313" key="10">
    <source>
        <dbReference type="Proteomes" id="UP000838412"/>
    </source>
</evidence>
<dbReference type="CDD" id="cd09539">
    <property type="entry name" value="SAM_TNK-like"/>
    <property type="match status" value="1"/>
</dbReference>
<evidence type="ECO:0000259" key="8">
    <source>
        <dbReference type="Pfam" id="PF22931"/>
    </source>
</evidence>
<dbReference type="OrthoDB" id="635774at2759"/>
<protein>
    <recommendedName>
        <fullName evidence="1">non-specific protein-tyrosine kinase</fullName>
        <ecNumber evidence="1">2.7.10.2</ecNumber>
    </recommendedName>
</protein>
<dbReference type="EMBL" id="OV696696">
    <property type="protein sequence ID" value="CAH1239809.1"/>
    <property type="molecule type" value="Genomic_DNA"/>
</dbReference>